<keyword evidence="2" id="KW-1185">Reference proteome</keyword>
<dbReference type="AlphaFoldDB" id="A0A9W4U324"/>
<sequence length="128" mass="14378">MKSSQQPRRRHDAFALDVIVSLLFIGFNAESGDNSHSTELRRNSRPFWNYRLSFTVGHNGIDSTVGTIDLSGISDCHVLPEPSATLGFTECYIFRSLYSTTYFLAGHRASMPSTAPWPQGLQTFNCHY</sequence>
<gene>
    <name evidence="1" type="ORF">PDIGIT_LOCUS480</name>
</gene>
<comment type="caution">
    <text evidence="1">The sequence shown here is derived from an EMBL/GenBank/DDBJ whole genome shotgun (WGS) entry which is preliminary data.</text>
</comment>
<dbReference type="Proteomes" id="UP001152607">
    <property type="component" value="Unassembled WGS sequence"/>
</dbReference>
<dbReference type="EMBL" id="CAOQHR010000001">
    <property type="protein sequence ID" value="CAI6238188.1"/>
    <property type="molecule type" value="Genomic_DNA"/>
</dbReference>
<accession>A0A9W4U324</accession>
<protein>
    <submittedName>
        <fullName evidence="1">Uncharacterized protein</fullName>
    </submittedName>
</protein>
<name>A0A9W4U324_9PLEO</name>
<evidence type="ECO:0000313" key="2">
    <source>
        <dbReference type="Proteomes" id="UP001152607"/>
    </source>
</evidence>
<proteinExistence type="predicted"/>
<reference evidence="1" key="1">
    <citation type="submission" date="2023-01" db="EMBL/GenBank/DDBJ databases">
        <authorList>
            <person name="Van Ghelder C."/>
            <person name="Rancurel C."/>
        </authorList>
    </citation>
    <scope>NUCLEOTIDE SEQUENCE</scope>
    <source>
        <strain evidence="1">CNCM I-4278</strain>
    </source>
</reference>
<evidence type="ECO:0000313" key="1">
    <source>
        <dbReference type="EMBL" id="CAI6238188.1"/>
    </source>
</evidence>
<organism evidence="1 2">
    <name type="scientific">Periconia digitata</name>
    <dbReference type="NCBI Taxonomy" id="1303443"/>
    <lineage>
        <taxon>Eukaryota</taxon>
        <taxon>Fungi</taxon>
        <taxon>Dikarya</taxon>
        <taxon>Ascomycota</taxon>
        <taxon>Pezizomycotina</taxon>
        <taxon>Dothideomycetes</taxon>
        <taxon>Pleosporomycetidae</taxon>
        <taxon>Pleosporales</taxon>
        <taxon>Massarineae</taxon>
        <taxon>Periconiaceae</taxon>
        <taxon>Periconia</taxon>
    </lineage>
</organism>